<dbReference type="AlphaFoldDB" id="X6NVL8"/>
<protein>
    <submittedName>
        <fullName evidence="2">Uncharacterized protein</fullName>
    </submittedName>
</protein>
<evidence type="ECO:0000313" key="3">
    <source>
        <dbReference type="Proteomes" id="UP000023152"/>
    </source>
</evidence>
<dbReference type="EMBL" id="ASPP01005698">
    <property type="protein sequence ID" value="ETO30056.1"/>
    <property type="molecule type" value="Genomic_DNA"/>
</dbReference>
<name>X6NVL8_RETFI</name>
<comment type="caution">
    <text evidence="2">The sequence shown here is derived from an EMBL/GenBank/DDBJ whole genome shotgun (WGS) entry which is preliminary data.</text>
</comment>
<feature type="compositionally biased region" description="Low complexity" evidence="1">
    <location>
        <begin position="40"/>
        <end position="56"/>
    </location>
</feature>
<feature type="non-terminal residue" evidence="2">
    <location>
        <position position="153"/>
    </location>
</feature>
<reference evidence="2 3" key="1">
    <citation type="journal article" date="2013" name="Curr. Biol.">
        <title>The Genome of the Foraminiferan Reticulomyxa filosa.</title>
        <authorList>
            <person name="Glockner G."/>
            <person name="Hulsmann N."/>
            <person name="Schleicher M."/>
            <person name="Noegel A.A."/>
            <person name="Eichinger L."/>
            <person name="Gallinger C."/>
            <person name="Pawlowski J."/>
            <person name="Sierra R."/>
            <person name="Euteneuer U."/>
            <person name="Pillet L."/>
            <person name="Moustafa A."/>
            <person name="Platzer M."/>
            <person name="Groth M."/>
            <person name="Szafranski K."/>
            <person name="Schliwa M."/>
        </authorList>
    </citation>
    <scope>NUCLEOTIDE SEQUENCE [LARGE SCALE GENOMIC DNA]</scope>
</reference>
<gene>
    <name evidence="2" type="ORF">RFI_07064</name>
</gene>
<proteinExistence type="predicted"/>
<sequence>MVWFYLYFKKKKKKKNRNEVVVYPQKPLVVENDKNQTLISTTSTTSSSSTLTPSKTDNITDNSNANQAKSETASIEGTKALSLALSFYEKKEAIDNSNIVSNEKISLDHNDDFPKRQRSGSVSGIALHDIPSPVPKQKNVVKEATMRAHLEAL</sequence>
<keyword evidence="3" id="KW-1185">Reference proteome</keyword>
<evidence type="ECO:0000313" key="2">
    <source>
        <dbReference type="EMBL" id="ETO30056.1"/>
    </source>
</evidence>
<evidence type="ECO:0000256" key="1">
    <source>
        <dbReference type="SAM" id="MobiDB-lite"/>
    </source>
</evidence>
<organism evidence="2 3">
    <name type="scientific">Reticulomyxa filosa</name>
    <dbReference type="NCBI Taxonomy" id="46433"/>
    <lineage>
        <taxon>Eukaryota</taxon>
        <taxon>Sar</taxon>
        <taxon>Rhizaria</taxon>
        <taxon>Retaria</taxon>
        <taxon>Foraminifera</taxon>
        <taxon>Monothalamids</taxon>
        <taxon>Reticulomyxidae</taxon>
        <taxon>Reticulomyxa</taxon>
    </lineage>
</organism>
<feature type="compositionally biased region" description="Polar residues" evidence="1">
    <location>
        <begin position="57"/>
        <end position="71"/>
    </location>
</feature>
<dbReference type="Proteomes" id="UP000023152">
    <property type="component" value="Unassembled WGS sequence"/>
</dbReference>
<accession>X6NVL8</accession>
<feature type="region of interest" description="Disordered" evidence="1">
    <location>
        <begin position="40"/>
        <end position="71"/>
    </location>
</feature>